<gene>
    <name evidence="7" type="primary">livF</name>
    <name evidence="7" type="ORF">BMI79_12625</name>
</gene>
<dbReference type="SMART" id="SM00382">
    <property type="entry name" value="AAA"/>
    <property type="match status" value="1"/>
</dbReference>
<keyword evidence="8" id="KW-1185">Reference proteome</keyword>
<keyword evidence="3" id="KW-0547">Nucleotide-binding</keyword>
<dbReference type="InterPro" id="IPR027417">
    <property type="entry name" value="P-loop_NTPase"/>
</dbReference>
<accession>A0A1S8CIQ3</accession>
<organism evidence="7 8">
    <name type="scientific">Serratia oryzae</name>
    <dbReference type="NCBI Taxonomy" id="2034155"/>
    <lineage>
        <taxon>Bacteria</taxon>
        <taxon>Pseudomonadati</taxon>
        <taxon>Pseudomonadota</taxon>
        <taxon>Gammaproteobacteria</taxon>
        <taxon>Enterobacterales</taxon>
        <taxon>Yersiniaceae</taxon>
        <taxon>Serratia</taxon>
    </lineage>
</organism>
<evidence type="ECO:0000256" key="2">
    <source>
        <dbReference type="ARBA" id="ARBA00022448"/>
    </source>
</evidence>
<dbReference type="GO" id="GO:0016887">
    <property type="term" value="F:ATP hydrolysis activity"/>
    <property type="evidence" value="ECO:0007669"/>
    <property type="project" value="InterPro"/>
</dbReference>
<dbReference type="Proteomes" id="UP000216021">
    <property type="component" value="Unassembled WGS sequence"/>
</dbReference>
<evidence type="ECO:0000256" key="1">
    <source>
        <dbReference type="ARBA" id="ARBA00005417"/>
    </source>
</evidence>
<dbReference type="InterPro" id="IPR017871">
    <property type="entry name" value="ABC_transporter-like_CS"/>
</dbReference>
<dbReference type="Gene3D" id="3.40.50.300">
    <property type="entry name" value="P-loop containing nucleotide triphosphate hydrolases"/>
    <property type="match status" value="1"/>
</dbReference>
<dbReference type="CDD" id="cd03224">
    <property type="entry name" value="ABC_TM1139_LivF_branched"/>
    <property type="match status" value="1"/>
</dbReference>
<dbReference type="GO" id="GO:0015807">
    <property type="term" value="P:L-amino acid transport"/>
    <property type="evidence" value="ECO:0007669"/>
    <property type="project" value="TreeGrafter"/>
</dbReference>
<dbReference type="PANTHER" id="PTHR43820:SF4">
    <property type="entry name" value="HIGH-AFFINITY BRANCHED-CHAIN AMINO ACID TRANSPORT ATP-BINDING PROTEIN LIVF"/>
    <property type="match status" value="1"/>
</dbReference>
<dbReference type="InterPro" id="IPR003439">
    <property type="entry name" value="ABC_transporter-like_ATP-bd"/>
</dbReference>
<reference evidence="7 8" key="1">
    <citation type="submission" date="2016-11" db="EMBL/GenBank/DDBJ databases">
        <title>Rahnella oryzae sp. nov., isolated from rice root.</title>
        <authorList>
            <person name="Zhang X.-X."/>
            <person name="Zhang J."/>
        </authorList>
    </citation>
    <scope>NUCLEOTIDE SEQUENCE [LARGE SCALE GENOMIC DNA]</scope>
    <source>
        <strain evidence="7 8">J11-6</strain>
    </source>
</reference>
<keyword evidence="2" id="KW-0813">Transport</keyword>
<sequence>MLNIQQVRGGYGAINILWDISLQIQPGTVTAIVGPNGAGKTTLLKTIAGLLPLKQGQITYQNIDVGKLSPWHTKRSGLALIPEGRMIFRDMTVEDNLIMGAFQKASRQHVKPRLAEVYAIFPRLAERQKQLAGVLSGGEAQMLAVGRCLMSDPSMILIDEPSLGLAPVVVNELFACFARLREHGKTLLLVEQNTQLSIKLADRVCLMRSGKMIFTKAANDIDMEELHRAYFGH</sequence>
<dbReference type="OrthoDB" id="9776369at2"/>
<comment type="similarity">
    <text evidence="1">Belongs to the ABC transporter superfamily.</text>
</comment>
<evidence type="ECO:0000259" key="6">
    <source>
        <dbReference type="PROSITE" id="PS50893"/>
    </source>
</evidence>
<dbReference type="SUPFAM" id="SSF52540">
    <property type="entry name" value="P-loop containing nucleoside triphosphate hydrolases"/>
    <property type="match status" value="1"/>
</dbReference>
<comment type="caution">
    <text evidence="7">The sequence shown here is derived from an EMBL/GenBank/DDBJ whole genome shotgun (WGS) entry which is preliminary data.</text>
</comment>
<feature type="domain" description="ABC transporter" evidence="6">
    <location>
        <begin position="2"/>
        <end position="226"/>
    </location>
</feature>
<keyword evidence="4 7" id="KW-0067">ATP-binding</keyword>
<dbReference type="InterPro" id="IPR052156">
    <property type="entry name" value="BCAA_Transport_ATP-bd_LivF"/>
</dbReference>
<proteinExistence type="inferred from homology"/>
<dbReference type="PROSITE" id="PS50893">
    <property type="entry name" value="ABC_TRANSPORTER_2"/>
    <property type="match status" value="1"/>
</dbReference>
<dbReference type="GO" id="GO:0005524">
    <property type="term" value="F:ATP binding"/>
    <property type="evidence" value="ECO:0007669"/>
    <property type="project" value="UniProtKB-KW"/>
</dbReference>
<dbReference type="PANTHER" id="PTHR43820">
    <property type="entry name" value="HIGH-AFFINITY BRANCHED-CHAIN AMINO ACID TRANSPORT ATP-BINDING PROTEIN LIVF"/>
    <property type="match status" value="1"/>
</dbReference>
<evidence type="ECO:0000256" key="5">
    <source>
        <dbReference type="ARBA" id="ARBA00022970"/>
    </source>
</evidence>
<evidence type="ECO:0000256" key="4">
    <source>
        <dbReference type="ARBA" id="ARBA00022840"/>
    </source>
</evidence>
<evidence type="ECO:0000313" key="8">
    <source>
        <dbReference type="Proteomes" id="UP000216021"/>
    </source>
</evidence>
<evidence type="ECO:0000313" key="7">
    <source>
        <dbReference type="EMBL" id="OMQ22350.1"/>
    </source>
</evidence>
<name>A0A1S8CIQ3_9GAMM</name>
<dbReference type="STRING" id="2034155.BMI79_12625"/>
<dbReference type="EMBL" id="MOXD01000006">
    <property type="protein sequence ID" value="OMQ22350.1"/>
    <property type="molecule type" value="Genomic_DNA"/>
</dbReference>
<dbReference type="GO" id="GO:0015658">
    <property type="term" value="F:branched-chain amino acid transmembrane transporter activity"/>
    <property type="evidence" value="ECO:0007669"/>
    <property type="project" value="TreeGrafter"/>
</dbReference>
<dbReference type="RefSeq" id="WP_076942557.1">
    <property type="nucleotide sequence ID" value="NZ_MOXD01000006.1"/>
</dbReference>
<dbReference type="PROSITE" id="PS00211">
    <property type="entry name" value="ABC_TRANSPORTER_1"/>
    <property type="match status" value="1"/>
</dbReference>
<keyword evidence="5" id="KW-0029">Amino-acid transport</keyword>
<dbReference type="InterPro" id="IPR003593">
    <property type="entry name" value="AAA+_ATPase"/>
</dbReference>
<evidence type="ECO:0000256" key="3">
    <source>
        <dbReference type="ARBA" id="ARBA00022741"/>
    </source>
</evidence>
<dbReference type="Pfam" id="PF00005">
    <property type="entry name" value="ABC_tran"/>
    <property type="match status" value="1"/>
</dbReference>
<dbReference type="AlphaFoldDB" id="A0A1S8CIQ3"/>
<protein>
    <submittedName>
        <fullName evidence="7">Branched-chain amino acid ABC transporter ATP-binding protein</fullName>
    </submittedName>
</protein>